<keyword evidence="6" id="KW-0539">Nucleus</keyword>
<dbReference type="KEGG" id="mde:101891499"/>
<dbReference type="PROSITE" id="PS50217">
    <property type="entry name" value="BZIP"/>
    <property type="match status" value="1"/>
</dbReference>
<dbReference type="GO" id="GO:0000978">
    <property type="term" value="F:RNA polymerase II cis-regulatory region sequence-specific DNA binding"/>
    <property type="evidence" value="ECO:0007669"/>
    <property type="project" value="TreeGrafter"/>
</dbReference>
<dbReference type="Gene3D" id="1.20.5.170">
    <property type="match status" value="1"/>
</dbReference>
<evidence type="ECO:0000256" key="1">
    <source>
        <dbReference type="ARBA" id="ARBA00004167"/>
    </source>
</evidence>
<keyword evidence="11" id="KW-1185">Reference proteome</keyword>
<feature type="region of interest" description="Disordered" evidence="8">
    <location>
        <begin position="349"/>
        <end position="374"/>
    </location>
</feature>
<dbReference type="GO" id="GO:0005634">
    <property type="term" value="C:nucleus"/>
    <property type="evidence" value="ECO:0007669"/>
    <property type="project" value="TreeGrafter"/>
</dbReference>
<evidence type="ECO:0000256" key="8">
    <source>
        <dbReference type="SAM" id="MobiDB-lite"/>
    </source>
</evidence>
<dbReference type="GO" id="GO:0030968">
    <property type="term" value="P:endoplasmic reticulum unfolded protein response"/>
    <property type="evidence" value="ECO:0007669"/>
    <property type="project" value="TreeGrafter"/>
</dbReference>
<dbReference type="GO" id="GO:0000981">
    <property type="term" value="F:DNA-binding transcription factor activity, RNA polymerase II-specific"/>
    <property type="evidence" value="ECO:0007669"/>
    <property type="project" value="TreeGrafter"/>
</dbReference>
<feature type="compositionally biased region" description="Polar residues" evidence="8">
    <location>
        <begin position="509"/>
        <end position="519"/>
    </location>
</feature>
<dbReference type="eggNOG" id="KOG4343">
    <property type="taxonomic scope" value="Eukaryota"/>
</dbReference>
<evidence type="ECO:0000256" key="3">
    <source>
        <dbReference type="ARBA" id="ARBA00023015"/>
    </source>
</evidence>
<comment type="similarity">
    <text evidence="2">Belongs to the bZIP family. ATF subfamily.</text>
</comment>
<dbReference type="SUPFAM" id="SSF57959">
    <property type="entry name" value="Leucine zipper domain"/>
    <property type="match status" value="1"/>
</dbReference>
<feature type="domain" description="BZIP" evidence="9">
    <location>
        <begin position="527"/>
        <end position="580"/>
    </location>
</feature>
<dbReference type="Proteomes" id="UP001652621">
    <property type="component" value="Unplaced"/>
</dbReference>
<gene>
    <name evidence="10" type="primary">101891499</name>
    <name evidence="12" type="synonym">LOC101891499</name>
</gene>
<keyword evidence="5" id="KW-0804">Transcription</keyword>
<evidence type="ECO:0000256" key="5">
    <source>
        <dbReference type="ARBA" id="ARBA00023163"/>
    </source>
</evidence>
<dbReference type="AlphaFoldDB" id="A0A1I8N976"/>
<evidence type="ECO:0000256" key="4">
    <source>
        <dbReference type="ARBA" id="ARBA00023125"/>
    </source>
</evidence>
<sequence>MDVDNDNFYDEIASFMPQPGDYSLDDLDEIIRSTDSHLDASFDLNAFPKTLGNQDDDGDCAMVGGETTNSTADLLAMNMLPPQQQPPPQLMTSSENPLPDFHFDFPAFPSPATSQQSSGDYVSPFDTPLRTSSTSSVDGDCFNPDDFINFLNDDDAKFEDLTPDTIRKLNQHNERNTPSPTGSCTSSSGSSTTSGVHSDSSSLFSVPRNGSEHLATSPEHEQHEDDLSEFIRFKNEKSENSNGGFDEAVDEEMNKDDETTFVAPPPIAAAPGTPALQTNPTLIPVTTLPVVPVATLQPVNIVPGTIIPVQTALPVNKLTPVVNIKTPVKPVVALQQPIPQSQAIKVVTSNTTTTTTPPTANANTAKVTAPPNPKPKTIFLSSNDFKALMQKVNTTNGGASTNGVVAKKSATTPKIIMKTASGKFITANKLGQATTAAVSSAKPVTGVPNTISSLQNGQKLVKGVNQNPMVVKHQQQQSSKLANNSNAARSAAAMAAARATLSSLTSKSGSRNDLNSLRDYSNGDDKILKKQLRMLKNRESASLSRKKKKEYVERLENRIHNLEKENYSLKGENTSLRSQLMAFAQSCNCKNRNVSEFILKTLNINERRQLMEGSGAKTVLNALDTTSFLLHSCDDTMDHQSEHGDVMANNKAATSSTRQHVRIAPKPLNGGTSSASFKGFKHRMNAATVKKNVAVLFAMAFMVTLNVGNFQNYLNRSTALENAMEVSAAAAANANDGETPLVAPTGRRLLWVPNEHEFMEQNNRTKREADFANMPPPPLHFLRPVNRTGRLNGTTTKDEPPIKGVEFGPTAAYGNTTNCAQENMRLARNLHKWIGDNGYLNMTGATMDNHINGQFDYGSEKDYDDMDYEIGVKQKRRKIYLNGDEQMTVTAKQKKYDMGTDGNSLDIFKPRISEEYLKLFKGIKRQDDTFYVLSFNMDHLLLPAYSYNKSARPKMALMLPAGDPSLNGDIVLMQIDCEVMNTTELKIKSHMIPEKLRPVKYGPNVRVHPNDVANNETKNNDAKAPVKPGAEIHLKREDDDKVVIIDKPTSPAAKVYPVVGPKVQGNVKLAVVDTVPTATVKRRPLKFNANDSVIGSGVLNVRNSTLFTRMKETVGASANGFVAQAAPEVRKLI</sequence>
<feature type="region of interest" description="Disordered" evidence="8">
    <location>
        <begin position="169"/>
        <end position="226"/>
    </location>
</feature>
<keyword evidence="7" id="KW-0175">Coiled coil</keyword>
<evidence type="ECO:0000256" key="2">
    <source>
        <dbReference type="ARBA" id="ARBA00009050"/>
    </source>
</evidence>
<dbReference type="SMART" id="SM00338">
    <property type="entry name" value="BRLZ"/>
    <property type="match status" value="1"/>
</dbReference>
<feature type="region of interest" description="Disordered" evidence="8">
    <location>
        <begin position="109"/>
        <end position="138"/>
    </location>
</feature>
<keyword evidence="4" id="KW-0238">DNA-binding</keyword>
<keyword evidence="3" id="KW-0805">Transcription regulation</keyword>
<feature type="region of interest" description="Disordered" evidence="8">
    <location>
        <begin position="774"/>
        <end position="809"/>
    </location>
</feature>
<reference evidence="12" key="2">
    <citation type="submission" date="2025-04" db="UniProtKB">
        <authorList>
            <consortium name="RefSeq"/>
        </authorList>
    </citation>
    <scope>IDENTIFICATION</scope>
    <source>
        <strain evidence="12">Aabys</strain>
    </source>
</reference>
<name>A0A1I8N976_MUSDO</name>
<feature type="compositionally biased region" description="Low complexity" evidence="8">
    <location>
        <begin position="349"/>
        <end position="369"/>
    </location>
</feature>
<dbReference type="PANTHER" id="PTHR46164">
    <property type="entry name" value="ATF6, ISOFORM C"/>
    <property type="match status" value="1"/>
</dbReference>
<dbReference type="RefSeq" id="XP_005176010.1">
    <property type="nucleotide sequence ID" value="XM_005175953.3"/>
</dbReference>
<feature type="coiled-coil region" evidence="7">
    <location>
        <begin position="545"/>
        <end position="579"/>
    </location>
</feature>
<dbReference type="Pfam" id="PF00170">
    <property type="entry name" value="bZIP_1"/>
    <property type="match status" value="1"/>
</dbReference>
<dbReference type="VEuPathDB" id="VectorBase:MDOA012880"/>
<dbReference type="VEuPathDB" id="VectorBase:MDOMA2_004622"/>
<dbReference type="InterPro" id="IPR051882">
    <property type="entry name" value="ATF_bZIP_TF"/>
</dbReference>
<dbReference type="PANTHER" id="PTHR46164:SF3">
    <property type="entry name" value="ATF6, ISOFORM C"/>
    <property type="match status" value="1"/>
</dbReference>
<dbReference type="OrthoDB" id="644067at2759"/>
<comment type="subcellular location">
    <subcellularLocation>
        <location evidence="1">Membrane</location>
        <topology evidence="1">Single-pass membrane protein</topology>
    </subcellularLocation>
</comment>
<proteinExistence type="inferred from homology"/>
<feature type="compositionally biased region" description="Polar residues" evidence="8">
    <location>
        <begin position="111"/>
        <end position="120"/>
    </location>
</feature>
<reference evidence="10" key="1">
    <citation type="submission" date="2020-05" db="UniProtKB">
        <authorList>
            <consortium name="EnsemblMetazoa"/>
        </authorList>
    </citation>
    <scope>IDENTIFICATION</scope>
    <source>
        <strain evidence="10">Aabys</strain>
    </source>
</reference>
<evidence type="ECO:0000313" key="11">
    <source>
        <dbReference type="Proteomes" id="UP001652621"/>
    </source>
</evidence>
<organism evidence="10">
    <name type="scientific">Musca domestica</name>
    <name type="common">House fly</name>
    <dbReference type="NCBI Taxonomy" id="7370"/>
    <lineage>
        <taxon>Eukaryota</taxon>
        <taxon>Metazoa</taxon>
        <taxon>Ecdysozoa</taxon>
        <taxon>Arthropoda</taxon>
        <taxon>Hexapoda</taxon>
        <taxon>Insecta</taxon>
        <taxon>Pterygota</taxon>
        <taxon>Neoptera</taxon>
        <taxon>Endopterygota</taxon>
        <taxon>Diptera</taxon>
        <taxon>Brachycera</taxon>
        <taxon>Muscomorpha</taxon>
        <taxon>Muscoidea</taxon>
        <taxon>Muscidae</taxon>
        <taxon>Musca</taxon>
    </lineage>
</organism>
<evidence type="ECO:0000313" key="12">
    <source>
        <dbReference type="RefSeq" id="XP_005176010.1"/>
    </source>
</evidence>
<accession>A0A1I8N976</accession>
<dbReference type="InterPro" id="IPR004827">
    <property type="entry name" value="bZIP"/>
</dbReference>
<evidence type="ECO:0000256" key="7">
    <source>
        <dbReference type="SAM" id="Coils"/>
    </source>
</evidence>
<evidence type="ECO:0000259" key="9">
    <source>
        <dbReference type="PROSITE" id="PS50217"/>
    </source>
</evidence>
<dbReference type="CDD" id="cd14700">
    <property type="entry name" value="bZIP_ATF6"/>
    <property type="match status" value="1"/>
</dbReference>
<feature type="region of interest" description="Disordered" evidence="8">
    <location>
        <begin position="502"/>
        <end position="522"/>
    </location>
</feature>
<feature type="compositionally biased region" description="Low complexity" evidence="8">
    <location>
        <begin position="177"/>
        <end position="202"/>
    </location>
</feature>
<dbReference type="InterPro" id="IPR046347">
    <property type="entry name" value="bZIP_sf"/>
</dbReference>
<dbReference type="STRING" id="7370.A0A1I8N976"/>
<evidence type="ECO:0000256" key="6">
    <source>
        <dbReference type="ARBA" id="ARBA00023242"/>
    </source>
</evidence>
<dbReference type="GO" id="GO:0016020">
    <property type="term" value="C:membrane"/>
    <property type="evidence" value="ECO:0007669"/>
    <property type="project" value="UniProtKB-SubCell"/>
</dbReference>
<dbReference type="EnsemblMetazoa" id="MDOA012880-RA">
    <property type="protein sequence ID" value="MDOA012880-PA"/>
    <property type="gene ID" value="MDOA012880"/>
</dbReference>
<evidence type="ECO:0000313" key="10">
    <source>
        <dbReference type="EnsemblMetazoa" id="MDOA012880-PA"/>
    </source>
</evidence>
<protein>
    <submittedName>
        <fullName evidence="12">Uncharacterized protein LOC101891499 isoform X1</fullName>
    </submittedName>
</protein>
<dbReference type="PRINTS" id="PR00041">
    <property type="entry name" value="LEUZIPPRCREB"/>
</dbReference>